<evidence type="ECO:0000313" key="4">
    <source>
        <dbReference type="Proteomes" id="UP000031166"/>
    </source>
</evidence>
<dbReference type="InterPro" id="IPR050570">
    <property type="entry name" value="Cell_wall_metabolism_enzyme"/>
</dbReference>
<dbReference type="PANTHER" id="PTHR21666:SF270">
    <property type="entry name" value="MUREIN HYDROLASE ACTIVATOR ENVC"/>
    <property type="match status" value="1"/>
</dbReference>
<dbReference type="InterPro" id="IPR011055">
    <property type="entry name" value="Dup_hybrid_motif"/>
</dbReference>
<dbReference type="GO" id="GO:0004222">
    <property type="term" value="F:metalloendopeptidase activity"/>
    <property type="evidence" value="ECO:0007669"/>
    <property type="project" value="TreeGrafter"/>
</dbReference>
<dbReference type="EMBL" id="JWSY01000009">
    <property type="protein sequence ID" value="KIC58833.1"/>
    <property type="molecule type" value="Genomic_DNA"/>
</dbReference>
<accession>A0A0B4DX58</accession>
<feature type="domain" description="M23ase beta-sheet core" evidence="2">
    <location>
        <begin position="102"/>
        <end position="197"/>
    </location>
</feature>
<evidence type="ECO:0000313" key="3">
    <source>
        <dbReference type="EMBL" id="KIC58833.1"/>
    </source>
</evidence>
<dbReference type="STRING" id="172043.RM53_06380"/>
<dbReference type="InterPro" id="IPR016047">
    <property type="entry name" value="M23ase_b-sheet_dom"/>
</dbReference>
<dbReference type="PANTHER" id="PTHR21666">
    <property type="entry name" value="PEPTIDASE-RELATED"/>
    <property type="match status" value="1"/>
</dbReference>
<feature type="chain" id="PRO_5002101252" evidence="1">
    <location>
        <begin position="28"/>
        <end position="213"/>
    </location>
</feature>
<dbReference type="SUPFAM" id="SSF51261">
    <property type="entry name" value="Duplicated hybrid motif"/>
    <property type="match status" value="1"/>
</dbReference>
<dbReference type="AlphaFoldDB" id="A0A0B4DX58"/>
<dbReference type="CDD" id="cd12797">
    <property type="entry name" value="M23_peptidase"/>
    <property type="match status" value="1"/>
</dbReference>
<gene>
    <name evidence="3" type="ORF">RM53_06380</name>
</gene>
<dbReference type="Pfam" id="PF01551">
    <property type="entry name" value="Peptidase_M23"/>
    <property type="match status" value="1"/>
</dbReference>
<reference evidence="3 4" key="1">
    <citation type="submission" date="2014-12" db="EMBL/GenBank/DDBJ databases">
        <title>Genome sequencing of Brevundimonas nasdae TPW30.</title>
        <authorList>
            <person name="Tan P.W."/>
            <person name="Chan K.-G."/>
        </authorList>
    </citation>
    <scope>NUCLEOTIDE SEQUENCE [LARGE SCALE GENOMIC DNA]</scope>
    <source>
        <strain evidence="3 4">TPW30</strain>
    </source>
</reference>
<sequence length="213" mass="22310">MRRLLSNAPMARCKTLLIHSGQTAAFAAVAVFAAAAAPNAAREAALPPPTQIAAPVSPSLKAEVEKAGPITRQIAFTAPVRGYAINSPFGLRKLAIEAKARAHKGVDIAAPKGTTVFTAAEGEVIRTGYDPEGYGNFIEVRHPNGMSTLYGHLSRIDVANGDAVAPGQRIGLVGSTGYSTGPHLHFEVRRGGAQVNPTKVVDRHFEVTVKAKA</sequence>
<evidence type="ECO:0000256" key="1">
    <source>
        <dbReference type="SAM" id="SignalP"/>
    </source>
</evidence>
<organism evidence="3 4">
    <name type="scientific">Brevundimonas nasdae</name>
    <dbReference type="NCBI Taxonomy" id="172043"/>
    <lineage>
        <taxon>Bacteria</taxon>
        <taxon>Pseudomonadati</taxon>
        <taxon>Pseudomonadota</taxon>
        <taxon>Alphaproteobacteria</taxon>
        <taxon>Caulobacterales</taxon>
        <taxon>Caulobacteraceae</taxon>
        <taxon>Brevundimonas</taxon>
    </lineage>
</organism>
<dbReference type="Gene3D" id="2.70.70.10">
    <property type="entry name" value="Glucose Permease (Domain IIA)"/>
    <property type="match status" value="1"/>
</dbReference>
<name>A0A0B4DX58_9CAUL</name>
<feature type="signal peptide" evidence="1">
    <location>
        <begin position="1"/>
        <end position="27"/>
    </location>
</feature>
<dbReference type="RefSeq" id="WP_039245308.1">
    <property type="nucleotide sequence ID" value="NZ_JWSY01000009.1"/>
</dbReference>
<comment type="caution">
    <text evidence="3">The sequence shown here is derived from an EMBL/GenBank/DDBJ whole genome shotgun (WGS) entry which is preliminary data.</text>
</comment>
<dbReference type="Proteomes" id="UP000031166">
    <property type="component" value="Unassembled WGS sequence"/>
</dbReference>
<evidence type="ECO:0000259" key="2">
    <source>
        <dbReference type="Pfam" id="PF01551"/>
    </source>
</evidence>
<keyword evidence="1" id="KW-0732">Signal</keyword>
<proteinExistence type="predicted"/>
<protein>
    <submittedName>
        <fullName evidence="3">Peptidase M23</fullName>
    </submittedName>
</protein>